<protein>
    <recommendedName>
        <fullName evidence="2">SWIM-type domain-containing protein</fullName>
    </recommendedName>
</protein>
<organism evidence="3 4">
    <name type="scientific">Circinella minor</name>
    <dbReference type="NCBI Taxonomy" id="1195481"/>
    <lineage>
        <taxon>Eukaryota</taxon>
        <taxon>Fungi</taxon>
        <taxon>Fungi incertae sedis</taxon>
        <taxon>Mucoromycota</taxon>
        <taxon>Mucoromycotina</taxon>
        <taxon>Mucoromycetes</taxon>
        <taxon>Mucorales</taxon>
        <taxon>Lichtheimiaceae</taxon>
        <taxon>Circinella</taxon>
    </lineage>
</organism>
<dbReference type="PROSITE" id="PS50966">
    <property type="entry name" value="ZF_SWIM"/>
    <property type="match status" value="1"/>
</dbReference>
<dbReference type="InterPro" id="IPR007527">
    <property type="entry name" value="Znf_SWIM"/>
</dbReference>
<reference evidence="3 4" key="1">
    <citation type="submission" date="2020-12" db="EMBL/GenBank/DDBJ databases">
        <title>Metabolic potential, ecology and presence of endohyphal bacteria is reflected in genomic diversity of Mucoromycotina.</title>
        <authorList>
            <person name="Muszewska A."/>
            <person name="Okrasinska A."/>
            <person name="Steczkiewicz K."/>
            <person name="Drgas O."/>
            <person name="Orlowska M."/>
            <person name="Perlinska-Lenart U."/>
            <person name="Aleksandrzak-Piekarczyk T."/>
            <person name="Szatraj K."/>
            <person name="Zielenkiewicz U."/>
            <person name="Pilsyk S."/>
            <person name="Malc E."/>
            <person name="Mieczkowski P."/>
            <person name="Kruszewska J.S."/>
            <person name="Biernat P."/>
            <person name="Pawlowska J."/>
        </authorList>
    </citation>
    <scope>NUCLEOTIDE SEQUENCE [LARGE SCALE GENOMIC DNA]</scope>
    <source>
        <strain evidence="3 4">CBS 142.35</strain>
    </source>
</reference>
<dbReference type="AlphaFoldDB" id="A0A8H7RYJ6"/>
<evidence type="ECO:0000256" key="1">
    <source>
        <dbReference type="PROSITE-ProRule" id="PRU00325"/>
    </source>
</evidence>
<keyword evidence="4" id="KW-1185">Reference proteome</keyword>
<proteinExistence type="predicted"/>
<dbReference type="PANTHER" id="PTHR28498:SF1">
    <property type="entry name" value="ZINC FINGER SWIM DOMAIN-CONTAINING PROTEIN 7"/>
    <property type="match status" value="1"/>
</dbReference>
<dbReference type="GO" id="GO:0097196">
    <property type="term" value="C:Shu complex"/>
    <property type="evidence" value="ECO:0007669"/>
    <property type="project" value="TreeGrafter"/>
</dbReference>
<name>A0A8H7RYJ6_9FUNG</name>
<accession>A0A8H7RYJ6</accession>
<keyword evidence="1" id="KW-0863">Zinc-finger</keyword>
<dbReference type="EMBL" id="JAEPRB010000248">
    <property type="protein sequence ID" value="KAG2218173.1"/>
    <property type="molecule type" value="Genomic_DNA"/>
</dbReference>
<keyword evidence="1" id="KW-0862">Zinc</keyword>
<evidence type="ECO:0000313" key="3">
    <source>
        <dbReference type="EMBL" id="KAG2218173.1"/>
    </source>
</evidence>
<keyword evidence="1" id="KW-0479">Metal-binding</keyword>
<sequence>MSDSLLLLDAILREISISKELTKENIHLLFILFQETLYEALYLIENNAVKRVKCKTERKLYHVKDIILEMNNKTTIIQQPYTCFIYPRYCSCPEFFNFTINEQKTLMCRHVLAVILGDTLNILENNDSIIDDEEFGELLYRWQVEE</sequence>
<dbReference type="PANTHER" id="PTHR28498">
    <property type="entry name" value="ZINC FINGER SWIM DOMAIN-CONTAINING PROTEIN 7"/>
    <property type="match status" value="1"/>
</dbReference>
<dbReference type="OrthoDB" id="337581at2759"/>
<dbReference type="GO" id="GO:0008270">
    <property type="term" value="F:zinc ion binding"/>
    <property type="evidence" value="ECO:0007669"/>
    <property type="project" value="UniProtKB-KW"/>
</dbReference>
<dbReference type="Proteomes" id="UP000646827">
    <property type="component" value="Unassembled WGS sequence"/>
</dbReference>
<evidence type="ECO:0000259" key="2">
    <source>
        <dbReference type="PROSITE" id="PS50966"/>
    </source>
</evidence>
<comment type="caution">
    <text evidence="3">The sequence shown here is derived from an EMBL/GenBank/DDBJ whole genome shotgun (WGS) entry which is preliminary data.</text>
</comment>
<feature type="domain" description="SWIM-type" evidence="2">
    <location>
        <begin position="81"/>
        <end position="119"/>
    </location>
</feature>
<dbReference type="GO" id="GO:0000724">
    <property type="term" value="P:double-strand break repair via homologous recombination"/>
    <property type="evidence" value="ECO:0007669"/>
    <property type="project" value="TreeGrafter"/>
</dbReference>
<gene>
    <name evidence="3" type="ORF">INT45_006225</name>
</gene>
<evidence type="ECO:0000313" key="4">
    <source>
        <dbReference type="Proteomes" id="UP000646827"/>
    </source>
</evidence>